<dbReference type="Gene3D" id="1.20.120.1750">
    <property type="match status" value="1"/>
</dbReference>
<dbReference type="Proteomes" id="UP000298416">
    <property type="component" value="Unassembled WGS sequence"/>
</dbReference>
<reference evidence="1" key="1">
    <citation type="submission" date="2018-01" db="EMBL/GenBank/DDBJ databases">
        <authorList>
            <person name="Mao J.F."/>
        </authorList>
    </citation>
    <scope>NUCLEOTIDE SEQUENCE</scope>
    <source>
        <strain evidence="1">Huo1</strain>
        <tissue evidence="1">Leaf</tissue>
    </source>
</reference>
<name>A0A8X8XD09_SALSN</name>
<proteinExistence type="predicted"/>
<dbReference type="SUPFAM" id="SSF57850">
    <property type="entry name" value="RING/U-box"/>
    <property type="match status" value="1"/>
</dbReference>
<comment type="caution">
    <text evidence="1">The sequence shown here is derived from an EMBL/GenBank/DDBJ whole genome shotgun (WGS) entry which is preliminary data.</text>
</comment>
<gene>
    <name evidence="1" type="ORF">SASPL_128727</name>
</gene>
<dbReference type="GO" id="GO:0004842">
    <property type="term" value="F:ubiquitin-protein transferase activity"/>
    <property type="evidence" value="ECO:0007669"/>
    <property type="project" value="InterPro"/>
</dbReference>
<keyword evidence="2" id="KW-1185">Reference proteome</keyword>
<dbReference type="EMBL" id="PNBA02000010">
    <property type="protein sequence ID" value="KAG6410662.1"/>
    <property type="molecule type" value="Genomic_DNA"/>
</dbReference>
<protein>
    <recommendedName>
        <fullName evidence="3">E3 ubiquitin-protein ligase RNF144</fullName>
    </recommendedName>
</protein>
<evidence type="ECO:0000313" key="1">
    <source>
        <dbReference type="EMBL" id="KAG6410662.1"/>
    </source>
</evidence>
<evidence type="ECO:0008006" key="3">
    <source>
        <dbReference type="Google" id="ProtNLM"/>
    </source>
</evidence>
<dbReference type="InterPro" id="IPR031127">
    <property type="entry name" value="E3_UB_ligase_RBR"/>
</dbReference>
<reference evidence="1" key="2">
    <citation type="submission" date="2020-08" db="EMBL/GenBank/DDBJ databases">
        <title>Plant Genome Project.</title>
        <authorList>
            <person name="Zhang R.-G."/>
        </authorList>
    </citation>
    <scope>NUCLEOTIDE SEQUENCE</scope>
    <source>
        <strain evidence="1">Huo1</strain>
        <tissue evidence="1">Leaf</tissue>
    </source>
</reference>
<evidence type="ECO:0000313" key="2">
    <source>
        <dbReference type="Proteomes" id="UP000298416"/>
    </source>
</evidence>
<sequence length="217" mass="23014">MFPLPAAPTASATTASPAIVDAAAAIACPGTGCGVAACRAVLPAGVLCEAAITVGDHVYCPYKNCSALLVDDGGAGVIAEAECPFCRRCNVAPWHAGVDCEGFAKLGKDEREGGDLMVHDLAKSKKWRRCPGCNFYVERNEGCLHITCRLYDLKYVLLLCFVYLSFPVSKIDKASTGVGMSSAMPVEKLGVLHMVVANDSSMVHSPNHENKFSMQKI</sequence>
<dbReference type="PANTHER" id="PTHR11685">
    <property type="entry name" value="RBR FAMILY RING FINGER AND IBR DOMAIN-CONTAINING"/>
    <property type="match status" value="1"/>
</dbReference>
<accession>A0A8X8XD09</accession>
<organism evidence="1">
    <name type="scientific">Salvia splendens</name>
    <name type="common">Scarlet sage</name>
    <dbReference type="NCBI Taxonomy" id="180675"/>
    <lineage>
        <taxon>Eukaryota</taxon>
        <taxon>Viridiplantae</taxon>
        <taxon>Streptophyta</taxon>
        <taxon>Embryophyta</taxon>
        <taxon>Tracheophyta</taxon>
        <taxon>Spermatophyta</taxon>
        <taxon>Magnoliopsida</taxon>
        <taxon>eudicotyledons</taxon>
        <taxon>Gunneridae</taxon>
        <taxon>Pentapetalae</taxon>
        <taxon>asterids</taxon>
        <taxon>lamiids</taxon>
        <taxon>Lamiales</taxon>
        <taxon>Lamiaceae</taxon>
        <taxon>Nepetoideae</taxon>
        <taxon>Mentheae</taxon>
        <taxon>Salviinae</taxon>
        <taxon>Salvia</taxon>
        <taxon>Salvia subgen. Calosphace</taxon>
        <taxon>core Calosphace</taxon>
    </lineage>
</organism>
<dbReference type="GO" id="GO:0016567">
    <property type="term" value="P:protein ubiquitination"/>
    <property type="evidence" value="ECO:0007669"/>
    <property type="project" value="InterPro"/>
</dbReference>
<dbReference type="AlphaFoldDB" id="A0A8X8XD09"/>